<evidence type="ECO:0000313" key="2">
    <source>
        <dbReference type="EMBL" id="MCD8742135.1"/>
    </source>
</evidence>
<reference evidence="2 3" key="1">
    <citation type="submission" date="2021-12" db="EMBL/GenBank/DDBJ databases">
        <title>Mucilaginibacter roseus genome.</title>
        <authorList>
            <person name="Ferreira J.R."/>
            <person name="Newman J.D."/>
        </authorList>
    </citation>
    <scope>NUCLEOTIDE SEQUENCE [LARGE SCALE GENOMIC DNA]</scope>
    <source>
        <strain evidence="2 3">LMG 28454</strain>
    </source>
</reference>
<feature type="signal peptide" evidence="1">
    <location>
        <begin position="1"/>
        <end position="19"/>
    </location>
</feature>
<gene>
    <name evidence="2" type="ORF">LT679_16105</name>
</gene>
<name>A0ABS8U4U8_9SPHI</name>
<evidence type="ECO:0000313" key="3">
    <source>
        <dbReference type="Proteomes" id="UP001199919"/>
    </source>
</evidence>
<comment type="caution">
    <text evidence="2">The sequence shown here is derived from an EMBL/GenBank/DDBJ whole genome shotgun (WGS) entry which is preliminary data.</text>
</comment>
<dbReference type="RefSeq" id="WP_232178694.1">
    <property type="nucleotide sequence ID" value="NZ_JAJPWV010000005.1"/>
</dbReference>
<keyword evidence="1" id="KW-0732">Signal</keyword>
<dbReference type="EMBL" id="JAJPWV010000005">
    <property type="protein sequence ID" value="MCD8742135.1"/>
    <property type="molecule type" value="Genomic_DNA"/>
</dbReference>
<evidence type="ECO:0008006" key="4">
    <source>
        <dbReference type="Google" id="ProtNLM"/>
    </source>
</evidence>
<accession>A0ABS8U4U8</accession>
<dbReference type="PROSITE" id="PS51257">
    <property type="entry name" value="PROKAR_LIPOPROTEIN"/>
    <property type="match status" value="1"/>
</dbReference>
<keyword evidence="3" id="KW-1185">Reference proteome</keyword>
<protein>
    <recommendedName>
        <fullName evidence="4">Lipoprotein</fullName>
    </recommendedName>
</protein>
<proteinExistence type="predicted"/>
<sequence length="183" mass="20023">MKIRCLIIALSFLIISACGNPYKPGNIALSKDNSSKTAQNAATIPKSKTPSGFEGTYERVPMGDETGACPMTVIIDRDGSGYNYRLTLNTQRYNGKATLSKEGDETLITLEDIRWSEYEGDISRDDSDNAQNNADTLEVPVGVGALVTDSGLVIQNTGNSMNYYVKFAGCDCKYINLVKRKKR</sequence>
<dbReference type="Proteomes" id="UP001199919">
    <property type="component" value="Unassembled WGS sequence"/>
</dbReference>
<evidence type="ECO:0000256" key="1">
    <source>
        <dbReference type="SAM" id="SignalP"/>
    </source>
</evidence>
<feature type="chain" id="PRO_5045994490" description="Lipoprotein" evidence="1">
    <location>
        <begin position="20"/>
        <end position="183"/>
    </location>
</feature>
<organism evidence="2 3">
    <name type="scientific">Mucilaginibacter roseus</name>
    <dbReference type="NCBI Taxonomy" id="1528868"/>
    <lineage>
        <taxon>Bacteria</taxon>
        <taxon>Pseudomonadati</taxon>
        <taxon>Bacteroidota</taxon>
        <taxon>Sphingobacteriia</taxon>
        <taxon>Sphingobacteriales</taxon>
        <taxon>Sphingobacteriaceae</taxon>
        <taxon>Mucilaginibacter</taxon>
    </lineage>
</organism>